<dbReference type="SMART" id="SM00849">
    <property type="entry name" value="Lactamase_B"/>
    <property type="match status" value="1"/>
</dbReference>
<sequence length="303" mass="33585">MTLHKTSPSHGPGSAEVTGFYDEDTGSIQYLVSDPETGQGALIDVVMGFDPAHASTDKSGAKEILRFAQQRNIKIEWILDTHPHADHLMASSWLKQQLDAPNAIGDKVKEIAELWRDLYHMPDAFAPEKDFDRLFADGDEFKIGTLPVRVMLTPGHTLGSITYVVGSDAAFVNDTFMQPDVGTARADFPGGSAGELYDSLQDILALGDKTRLFIGHDYGTDDRDEPAWESTVAEQRRDNEHLAGGTSKDAYISEREDRDRTLALPDRMLHVLQMNLRAGQPPEPESDGKSYLKIPLNRFEKES</sequence>
<accession>A0A286HLE2</accession>
<dbReference type="AlphaFoldDB" id="A0A286HLE2"/>
<protein>
    <submittedName>
        <fullName evidence="4">Glyoxylase-like metal-dependent hydrolase (Beta-lactamase superfamily II)</fullName>
    </submittedName>
</protein>
<feature type="domain" description="Metallo-beta-lactamase" evidence="3">
    <location>
        <begin position="26"/>
        <end position="216"/>
    </location>
</feature>
<evidence type="ECO:0000256" key="1">
    <source>
        <dbReference type="ARBA" id="ARBA00022723"/>
    </source>
</evidence>
<evidence type="ECO:0000256" key="2">
    <source>
        <dbReference type="SAM" id="MobiDB-lite"/>
    </source>
</evidence>
<dbReference type="InterPro" id="IPR044528">
    <property type="entry name" value="POD-like_MBL-fold"/>
</dbReference>
<dbReference type="PANTHER" id="PTHR43084">
    <property type="entry name" value="PERSULFIDE DIOXYGENASE ETHE1"/>
    <property type="match status" value="1"/>
</dbReference>
<dbReference type="CDD" id="cd07724">
    <property type="entry name" value="POD-like_MBL-fold"/>
    <property type="match status" value="1"/>
</dbReference>
<evidence type="ECO:0000313" key="5">
    <source>
        <dbReference type="Proteomes" id="UP000219465"/>
    </source>
</evidence>
<organism evidence="4 5">
    <name type="scientific">Hoeflea halophila</name>
    <dbReference type="NCBI Taxonomy" id="714899"/>
    <lineage>
        <taxon>Bacteria</taxon>
        <taxon>Pseudomonadati</taxon>
        <taxon>Pseudomonadota</taxon>
        <taxon>Alphaproteobacteria</taxon>
        <taxon>Hyphomicrobiales</taxon>
        <taxon>Rhizobiaceae</taxon>
        <taxon>Hoeflea</taxon>
    </lineage>
</organism>
<dbReference type="GO" id="GO:0046872">
    <property type="term" value="F:metal ion binding"/>
    <property type="evidence" value="ECO:0007669"/>
    <property type="project" value="UniProtKB-KW"/>
</dbReference>
<name>A0A286HLE2_9HYPH</name>
<dbReference type="EMBL" id="OCPC01000001">
    <property type="protein sequence ID" value="SOE08633.1"/>
    <property type="molecule type" value="Genomic_DNA"/>
</dbReference>
<dbReference type="InterPro" id="IPR051682">
    <property type="entry name" value="Mito_Persulfide_Diox"/>
</dbReference>
<dbReference type="Proteomes" id="UP000219465">
    <property type="component" value="Unassembled WGS sequence"/>
</dbReference>
<proteinExistence type="predicted"/>
<dbReference type="RefSeq" id="WP_097104448.1">
    <property type="nucleotide sequence ID" value="NZ_OCPC01000001.1"/>
</dbReference>
<gene>
    <name evidence="4" type="ORF">SAMN05877838_0360</name>
</gene>
<dbReference type="OrthoDB" id="9784009at2"/>
<keyword evidence="4" id="KW-0378">Hydrolase</keyword>
<dbReference type="GO" id="GO:0016787">
    <property type="term" value="F:hydrolase activity"/>
    <property type="evidence" value="ECO:0007669"/>
    <property type="project" value="UniProtKB-KW"/>
</dbReference>
<keyword evidence="1" id="KW-0479">Metal-binding</keyword>
<dbReference type="Pfam" id="PF00753">
    <property type="entry name" value="Lactamase_B"/>
    <property type="match status" value="1"/>
</dbReference>
<dbReference type="InterPro" id="IPR001279">
    <property type="entry name" value="Metallo-B-lactamas"/>
</dbReference>
<evidence type="ECO:0000259" key="3">
    <source>
        <dbReference type="SMART" id="SM00849"/>
    </source>
</evidence>
<feature type="region of interest" description="Disordered" evidence="2">
    <location>
        <begin position="276"/>
        <end position="303"/>
    </location>
</feature>
<evidence type="ECO:0000313" key="4">
    <source>
        <dbReference type="EMBL" id="SOE08633.1"/>
    </source>
</evidence>
<reference evidence="5" key="1">
    <citation type="submission" date="2017-08" db="EMBL/GenBank/DDBJ databases">
        <authorList>
            <person name="Varghese N."/>
            <person name="Submissions S."/>
        </authorList>
    </citation>
    <scope>NUCLEOTIDE SEQUENCE [LARGE SCALE GENOMIC DNA]</scope>
    <source>
        <strain evidence="5">KCTC 23107</strain>
    </source>
</reference>
<dbReference type="PANTHER" id="PTHR43084:SF1">
    <property type="entry name" value="PERSULFIDE DIOXYGENASE ETHE1, MITOCHONDRIAL"/>
    <property type="match status" value="1"/>
</dbReference>
<dbReference type="SUPFAM" id="SSF56281">
    <property type="entry name" value="Metallo-hydrolase/oxidoreductase"/>
    <property type="match status" value="1"/>
</dbReference>
<dbReference type="GO" id="GO:0050313">
    <property type="term" value="F:sulfur dioxygenase activity"/>
    <property type="evidence" value="ECO:0007669"/>
    <property type="project" value="InterPro"/>
</dbReference>
<keyword evidence="5" id="KW-1185">Reference proteome</keyword>
<dbReference type="InterPro" id="IPR036866">
    <property type="entry name" value="RibonucZ/Hydroxyglut_hydro"/>
</dbReference>
<dbReference type="Gene3D" id="3.60.15.10">
    <property type="entry name" value="Ribonuclease Z/Hydroxyacylglutathione hydrolase-like"/>
    <property type="match status" value="1"/>
</dbReference>
<dbReference type="GO" id="GO:0006749">
    <property type="term" value="P:glutathione metabolic process"/>
    <property type="evidence" value="ECO:0007669"/>
    <property type="project" value="InterPro"/>
</dbReference>
<dbReference type="GO" id="GO:0070813">
    <property type="term" value="P:hydrogen sulfide metabolic process"/>
    <property type="evidence" value="ECO:0007669"/>
    <property type="project" value="TreeGrafter"/>
</dbReference>